<comment type="subcellular location">
    <subcellularLocation>
        <location evidence="1">Nucleus</location>
    </subcellularLocation>
</comment>
<evidence type="ECO:0000256" key="8">
    <source>
        <dbReference type="ARBA" id="ARBA00023242"/>
    </source>
</evidence>
<evidence type="ECO:0000256" key="5">
    <source>
        <dbReference type="ARBA" id="ARBA00022763"/>
    </source>
</evidence>
<dbReference type="Pfam" id="PF04139">
    <property type="entry name" value="Rad9"/>
    <property type="match status" value="1"/>
</dbReference>
<feature type="compositionally biased region" description="Polar residues" evidence="11">
    <location>
        <begin position="281"/>
        <end position="301"/>
    </location>
</feature>
<dbReference type="GO" id="GO:0071479">
    <property type="term" value="P:cellular response to ionizing radiation"/>
    <property type="evidence" value="ECO:0007669"/>
    <property type="project" value="TreeGrafter"/>
</dbReference>
<dbReference type="GO" id="GO:0000076">
    <property type="term" value="P:DNA replication checkpoint signaling"/>
    <property type="evidence" value="ECO:0007669"/>
    <property type="project" value="TreeGrafter"/>
</dbReference>
<keyword evidence="4" id="KW-0540">Nuclease</keyword>
<dbReference type="PIRSF" id="PIRSF009303">
    <property type="entry name" value="Cell_cycle_RAD9"/>
    <property type="match status" value="1"/>
</dbReference>
<evidence type="ECO:0000256" key="9">
    <source>
        <dbReference type="ARBA" id="ARBA00059283"/>
    </source>
</evidence>
<gene>
    <name evidence="12" type="primary">EOG090X0A9P</name>
</gene>
<protein>
    <recommendedName>
        <fullName evidence="10">Cell cycle checkpoint control protein</fullName>
    </recommendedName>
</protein>
<keyword evidence="8" id="KW-0539">Nucleus</keyword>
<proteinExistence type="evidence at transcript level"/>
<evidence type="ECO:0000256" key="7">
    <source>
        <dbReference type="ARBA" id="ARBA00022839"/>
    </source>
</evidence>
<evidence type="ECO:0000256" key="1">
    <source>
        <dbReference type="ARBA" id="ARBA00004123"/>
    </source>
</evidence>
<dbReference type="EMBL" id="LR003472">
    <property type="protein sequence ID" value="SVE73091.1"/>
    <property type="molecule type" value="mRNA"/>
</dbReference>
<comment type="function">
    <text evidence="9">Component of the 9-1-1 cell-cycle checkpoint response complex that plays a major role in DNA repair. The 9-1-1 complex is recruited to DNA lesion upon damage by the RAD17-replication factor C (RFC) clamp loader complex. Acts then as a sliding clamp platform on DNA for several proteins involved in long-patch base excision repair (LP-BER). The 9-1-1 complex stimulates DNA polymerase beta (POLB) activity by increasing its affinity for the 3'-OH end of the primer-template and stabilizes POLB to those sites where LP-BER proceeds; endonuclease FEN1 cleavage activity on substrates with double, nick, or gap flaps of distinct sequences and lengths; and DNA ligase I (LIG1) on long-patch base excision repair substrates. The 9-1-1 complex is necessary for the recruitment of RHNO1 to sites of double-stranded breaks (DSB) occurring during the S phase. RAD9A possesses 3'-&gt;5' double stranded DNA exonuclease activity.</text>
</comment>
<dbReference type="FunFam" id="3.70.10.10:FF:000005">
    <property type="entry name" value="Cell cycle checkpoint control protein"/>
    <property type="match status" value="1"/>
</dbReference>
<evidence type="ECO:0000256" key="6">
    <source>
        <dbReference type="ARBA" id="ARBA00022801"/>
    </source>
</evidence>
<feature type="region of interest" description="Disordered" evidence="11">
    <location>
        <begin position="281"/>
        <end position="346"/>
    </location>
</feature>
<evidence type="ECO:0000313" key="12">
    <source>
        <dbReference type="EMBL" id="SVE73091.1"/>
    </source>
</evidence>
<dbReference type="GO" id="GO:0004527">
    <property type="term" value="F:exonuclease activity"/>
    <property type="evidence" value="ECO:0007669"/>
    <property type="project" value="UniProtKB-KW"/>
</dbReference>
<dbReference type="InterPro" id="IPR007268">
    <property type="entry name" value="Rad9/Ddc1"/>
</dbReference>
<accession>A0A4Y7LVY8</accession>
<keyword evidence="7" id="KW-0269">Exonuclease</keyword>
<dbReference type="SUPFAM" id="SSF55979">
    <property type="entry name" value="DNA clamp"/>
    <property type="match status" value="1"/>
</dbReference>
<evidence type="ECO:0000256" key="2">
    <source>
        <dbReference type="ARBA" id="ARBA00008494"/>
    </source>
</evidence>
<dbReference type="InterPro" id="IPR046938">
    <property type="entry name" value="DNA_clamp_sf"/>
</dbReference>
<dbReference type="PANTHER" id="PTHR15237:SF0">
    <property type="entry name" value="CELL CYCLE CHECKPOINT CONTROL PROTEIN"/>
    <property type="match status" value="1"/>
</dbReference>
<dbReference type="Gene3D" id="3.70.10.10">
    <property type="match status" value="1"/>
</dbReference>
<comment type="similarity">
    <text evidence="2 10">Belongs to the rad9 family.</text>
</comment>
<evidence type="ECO:0000256" key="3">
    <source>
        <dbReference type="ARBA" id="ARBA00022553"/>
    </source>
</evidence>
<dbReference type="GO" id="GO:0031573">
    <property type="term" value="P:mitotic intra-S DNA damage checkpoint signaling"/>
    <property type="evidence" value="ECO:0007669"/>
    <property type="project" value="TreeGrafter"/>
</dbReference>
<name>A0A4Y7LVY8_9CRUS</name>
<keyword evidence="6" id="KW-0378">Hydrolase</keyword>
<dbReference type="GO" id="GO:0030896">
    <property type="term" value="C:checkpoint clamp complex"/>
    <property type="evidence" value="ECO:0007669"/>
    <property type="project" value="UniProtKB-UniRule"/>
</dbReference>
<keyword evidence="5" id="KW-0227">DNA damage</keyword>
<evidence type="ECO:0000256" key="10">
    <source>
        <dbReference type="PIRNR" id="PIRNR009303"/>
    </source>
</evidence>
<organism evidence="12">
    <name type="scientific">Ceriodaphnia reticulata</name>
    <dbReference type="NCBI Taxonomy" id="302197"/>
    <lineage>
        <taxon>Eukaryota</taxon>
        <taxon>Metazoa</taxon>
        <taxon>Ecdysozoa</taxon>
        <taxon>Arthropoda</taxon>
        <taxon>Crustacea</taxon>
        <taxon>Branchiopoda</taxon>
        <taxon>Diplostraca</taxon>
        <taxon>Cladocera</taxon>
        <taxon>Anomopoda</taxon>
        <taxon>Daphniidae</taxon>
        <taxon>Ceriodaphnia</taxon>
    </lineage>
</organism>
<sequence>MKCLLDGSSVKVLARAIHSLAKIGDELHIEPTENGLTLKTVNSSKSAYSAFSFHVPFFLDYNHISENTVQQAADNEDETVIKCKLPMKSILSVFRSIGSLEKSVETCNIRLPLLEALLIIEFRCKHGIVKHFNLRYFECESVEAEFSKDGYSSKFCCSSRFYSDTLQSFHSSTPEVTWSLAMDQVHLSNHIDDELDPSKCVRTEVTLAKDEFIEFNVALCTQITFCLKELRAILAFAEALGLDLYCRMETAGQPVLFSLHKENLYSADFLLATLTPAIESTQSSSRPSVGTSQRANASNHPSPVPNLRNKTDSASVSRANFKDYSGVSHDNVKGSRNVSRAKDFSNVSRANLQNTSIPTTYQTDTPDHNRLNSLSLIEPHPFPDMDVDTDVETEIQPPPTKRARARYIFQRCLKPSQDTAPRKSEVYAPPSDSEED</sequence>
<dbReference type="PANTHER" id="PTHR15237">
    <property type="entry name" value="DNA REPAIR PROTEIN RAD9"/>
    <property type="match status" value="1"/>
</dbReference>
<dbReference type="GO" id="GO:0006281">
    <property type="term" value="P:DNA repair"/>
    <property type="evidence" value="ECO:0007669"/>
    <property type="project" value="UniProtKB-UniRule"/>
</dbReference>
<evidence type="ECO:0000256" key="11">
    <source>
        <dbReference type="SAM" id="MobiDB-lite"/>
    </source>
</evidence>
<feature type="region of interest" description="Disordered" evidence="11">
    <location>
        <begin position="412"/>
        <end position="436"/>
    </location>
</feature>
<dbReference type="AlphaFoldDB" id="A0A4Y7LVY8"/>
<keyword evidence="3" id="KW-0597">Phosphoprotein</keyword>
<reference evidence="12" key="1">
    <citation type="submission" date="2018-08" db="EMBL/GenBank/DDBJ databases">
        <authorList>
            <person name="Cornetti L."/>
        </authorList>
    </citation>
    <scope>NUCLEOTIDE SEQUENCE</scope>
    <source>
        <strain evidence="12">OM-SAIQ-clone2</strain>
    </source>
</reference>
<dbReference type="InterPro" id="IPR026584">
    <property type="entry name" value="Rad9"/>
</dbReference>
<evidence type="ECO:0000256" key="4">
    <source>
        <dbReference type="ARBA" id="ARBA00022722"/>
    </source>
</evidence>